<dbReference type="SUPFAM" id="SSF47986">
    <property type="entry name" value="DEATH domain"/>
    <property type="match status" value="1"/>
</dbReference>
<dbReference type="Pfam" id="PF00619">
    <property type="entry name" value="CARD"/>
    <property type="match status" value="1"/>
</dbReference>
<dbReference type="Gene3D" id="1.10.8.430">
    <property type="entry name" value="Helical domain of apoptotic protease-activating factors"/>
    <property type="match status" value="1"/>
</dbReference>
<dbReference type="SUPFAM" id="SSF52540">
    <property type="entry name" value="P-loop containing nucleoside triphosphate hydrolases"/>
    <property type="match status" value="1"/>
</dbReference>
<evidence type="ECO:0000256" key="6">
    <source>
        <dbReference type="ARBA" id="ARBA00022741"/>
    </source>
</evidence>
<dbReference type="Gene3D" id="2.130.10.10">
    <property type="entry name" value="YVTN repeat-like/Quinoprotein amine dehydrogenase"/>
    <property type="match status" value="2"/>
</dbReference>
<dbReference type="PROSITE" id="PS00678">
    <property type="entry name" value="WD_REPEATS_1"/>
    <property type="match status" value="1"/>
</dbReference>
<dbReference type="InterPro" id="IPR017251">
    <property type="entry name" value="Apaf-1"/>
</dbReference>
<dbReference type="InterPro" id="IPR027417">
    <property type="entry name" value="P-loop_NTPase"/>
</dbReference>
<feature type="repeat" description="WD" evidence="10">
    <location>
        <begin position="1081"/>
        <end position="1122"/>
    </location>
</feature>
<keyword evidence="2 9" id="KW-0963">Cytoplasm</keyword>
<dbReference type="InterPro" id="IPR001315">
    <property type="entry name" value="CARD"/>
</dbReference>
<evidence type="ECO:0000256" key="4">
    <source>
        <dbReference type="ARBA" id="ARBA00022703"/>
    </source>
</evidence>
<dbReference type="PRINTS" id="PR00364">
    <property type="entry name" value="DISEASERSIST"/>
</dbReference>
<name>A0A8C4RYR7_ERPCA</name>
<evidence type="ECO:0000256" key="10">
    <source>
        <dbReference type="PROSITE-ProRule" id="PRU00221"/>
    </source>
</evidence>
<comment type="function">
    <text evidence="9">Oligomeric Apaf-1 mediates the cytochrome c-dependent autocatalytic activation of pro-caspase-9 (Apaf-3), leading to the activation of caspase-3 and apoptosis. This activation requires ATP.</text>
</comment>
<gene>
    <name evidence="12" type="primary">APAF1</name>
    <name evidence="12" type="synonym">apaf1</name>
</gene>
<dbReference type="GO" id="GO:0043293">
    <property type="term" value="C:apoptosome"/>
    <property type="evidence" value="ECO:0007669"/>
    <property type="project" value="InterPro"/>
</dbReference>
<dbReference type="FunFam" id="3.40.50.300:FF:000502">
    <property type="entry name" value="Apoptotic protease-activating factor 1"/>
    <property type="match status" value="1"/>
</dbReference>
<dbReference type="GO" id="GO:0043531">
    <property type="term" value="F:ADP binding"/>
    <property type="evidence" value="ECO:0007669"/>
    <property type="project" value="InterPro"/>
</dbReference>
<comment type="subunit">
    <text evidence="9">Monomer. Oligomerizes upon binding of cytochrome c and dATP.</text>
</comment>
<dbReference type="PIRSF" id="PIRSF037646">
    <property type="entry name" value="Apop_pept_activating-1"/>
    <property type="match status" value="1"/>
</dbReference>
<organism evidence="12 13">
    <name type="scientific">Erpetoichthys calabaricus</name>
    <name type="common">Rope fish</name>
    <name type="synonym">Calamoichthys calabaricus</name>
    <dbReference type="NCBI Taxonomy" id="27687"/>
    <lineage>
        <taxon>Eukaryota</taxon>
        <taxon>Metazoa</taxon>
        <taxon>Chordata</taxon>
        <taxon>Craniata</taxon>
        <taxon>Vertebrata</taxon>
        <taxon>Euteleostomi</taxon>
        <taxon>Actinopterygii</taxon>
        <taxon>Polypteriformes</taxon>
        <taxon>Polypteridae</taxon>
        <taxon>Erpetoichthys</taxon>
    </lineage>
</organism>
<dbReference type="InterPro" id="IPR015943">
    <property type="entry name" value="WD40/YVTN_repeat-like_dom_sf"/>
</dbReference>
<keyword evidence="3 10" id="KW-0853">WD repeat</keyword>
<dbReference type="CDD" id="cd00200">
    <property type="entry name" value="WD40"/>
    <property type="match status" value="2"/>
</dbReference>
<dbReference type="PRINTS" id="PR00320">
    <property type="entry name" value="GPROTEINBRPT"/>
</dbReference>
<dbReference type="FunFam" id="1.10.533.10:FF:000081">
    <property type="entry name" value="Apoptotic protease-activating factor 1"/>
    <property type="match status" value="1"/>
</dbReference>
<dbReference type="AlphaFoldDB" id="A0A8C4RYR7"/>
<keyword evidence="13" id="KW-1185">Reference proteome</keyword>
<dbReference type="InterPro" id="IPR001680">
    <property type="entry name" value="WD40_rpt"/>
</dbReference>
<dbReference type="Gene3D" id="1.10.10.10">
    <property type="entry name" value="Winged helix-like DNA-binding domain superfamily/Winged helix DNA-binding domain"/>
    <property type="match status" value="1"/>
</dbReference>
<dbReference type="InterPro" id="IPR042197">
    <property type="entry name" value="Apaf_helical"/>
</dbReference>
<reference evidence="12" key="3">
    <citation type="submission" date="2025-09" db="UniProtKB">
        <authorList>
            <consortium name="Ensembl"/>
        </authorList>
    </citation>
    <scope>IDENTIFICATION</scope>
</reference>
<feature type="repeat" description="WD" evidence="10">
    <location>
        <begin position="875"/>
        <end position="916"/>
    </location>
</feature>
<comment type="subcellular location">
    <subcellularLocation>
        <location evidence="1 9">Cytoplasm</location>
    </subcellularLocation>
</comment>
<dbReference type="GeneTree" id="ENSGT00940000157710"/>
<dbReference type="InterPro" id="IPR048975">
    <property type="entry name" value="WHD_APAF1"/>
</dbReference>
<sequence>MDERARSCLLRYRLRLEQDIKPSFIMDHMIGDGVISPDEEEKVKSWHTRKEQAVALIDCILKKDNIAYISFYNGLIQEQYRDLAALLQHDLPLVSPPIQKGFSHDETAYVQTILCEGGVPQRPVVFVHRPEQIKKIRDQLCKLEKHPGWITIFGMAGFGKSVLAAESVRDEQLLRAYFPGGVQWLSIGQLDKADLLAKMQALCFRLDQDSQTFQRPPVTTEEARDRLRFLMVRKYPRSLLILDDVWDSWVLKAFDIQCRVLLTTRDRSVTDSVSGKKYEVSVRNGLEEDKSLEVLALFVNKKVKELPEQACSIVKECKGSPLVISLIGALLREFPDRWEYYLRQLQNKQFKRIRKSSSYDYEALDQAMSVSIEVLPEHYKEYYMDLTVLEKDVHLPAKVLSVLWDLEPEEVEDILQEFVNKSLLFLDRNKTPFQYYLHDLQLDFLTEQNRNRIQELHSNVVTQYKKHYKNEHSNVADEEGVYWFRYLGCHFAKAYMKKELCSLLFSLDWVKAKSEKMGSAHLINDYVIHKEMLDEENSVIRDDFQAFISLNGPLLEQKPFPDVIQLGLSQPDSSEVYRQARTKALEKANQGSFYLEWINKTSLENLSRLIVRPHTGAVYYACFSRDLKKIASCGADKTLQVFKSETGENLFGFTAHTDDVLCCAFCPDEKLIATCSADKMVKIWNAVTGNLIRMYEEHSEQVNHCQFTNTNRKVLLATCSNDSELKLWNINRPQSQNTLFGHDDYVNHCCFSPDDEYLASCSSDGTVKLWQVSAANEWKTIDIKEYFPINEGDNNIIVKCSAWSSDGTRIMTAVRNQIFVFDVETSYLLSNIKTSHHSTIQFCDFCPSSQLVALALSHFTVELWDINSNKKVADCPGHLSWVHCVRFSQDGSMLLSSSDDQTVRVWETNKVHTSSAALLKRDANVIFQNNNTTVLAPDSKKRLQMITGKAGERVHFSGEQESRIRCCCLNNNLQTSALGQDNGTVKVLEMPSGQIRSILEGHTKAVQHCQFICESEVLITCSDDATIRIWNWKSKDSMVLVGHTEQVKEFRVLDGSKLLSWSFDGTVKLWDIETGKIIQDFICHKGAVLACDILLDGNKFCSASADKSAKIWSFSTTSALQVLNGHEACVRSCRFSWDGTVLATGDDNGEIRIWSAFDGQLLHICTRDSKDSLESLHGGWVTDLHFSPDCKVLVSTGGYIKWWNVENGESLQTFYTTGSNLKGIHVSPDFKTFVTIDNMGILYILKKLE</sequence>
<feature type="repeat" description="WD" evidence="10">
    <location>
        <begin position="653"/>
        <end position="694"/>
    </location>
</feature>
<dbReference type="Pfam" id="PF21296">
    <property type="entry name" value="WHD_APAF1"/>
    <property type="match status" value="1"/>
</dbReference>
<evidence type="ECO:0000256" key="2">
    <source>
        <dbReference type="ARBA" id="ARBA00022490"/>
    </source>
</evidence>
<dbReference type="FunFam" id="1.10.8.430:FF:000001">
    <property type="entry name" value="Apoptotic protease-activating factor 1"/>
    <property type="match status" value="1"/>
</dbReference>
<reference evidence="12" key="1">
    <citation type="submission" date="2021-06" db="EMBL/GenBank/DDBJ databases">
        <authorList>
            <consortium name="Wellcome Sanger Institute Data Sharing"/>
        </authorList>
    </citation>
    <scope>NUCLEOTIDE SEQUENCE [LARGE SCALE GENOMIC DNA]</scope>
</reference>
<dbReference type="InterPro" id="IPR041452">
    <property type="entry name" value="APAF1_C"/>
</dbReference>
<dbReference type="SUPFAM" id="SSF50978">
    <property type="entry name" value="WD40 repeat-like"/>
    <property type="match status" value="2"/>
</dbReference>
<dbReference type="Pfam" id="PF00931">
    <property type="entry name" value="NB-ARC"/>
    <property type="match status" value="1"/>
</dbReference>
<dbReference type="SMART" id="SM00114">
    <property type="entry name" value="CARD"/>
    <property type="match status" value="1"/>
</dbReference>
<dbReference type="Pfam" id="PF00400">
    <property type="entry name" value="WD40"/>
    <property type="match status" value="9"/>
</dbReference>
<dbReference type="InterPro" id="IPR036322">
    <property type="entry name" value="WD40_repeat_dom_sf"/>
</dbReference>
<keyword evidence="7 9" id="KW-0067">ATP-binding</keyword>
<feature type="domain" description="CARD" evidence="11">
    <location>
        <begin position="1"/>
        <end position="90"/>
    </location>
</feature>
<protein>
    <recommendedName>
        <fullName evidence="8 9">Apoptotic protease-activating factor 1</fullName>
        <shortName evidence="9">APAF-1</shortName>
    </recommendedName>
</protein>
<dbReference type="InterPro" id="IPR036388">
    <property type="entry name" value="WH-like_DNA-bd_sf"/>
</dbReference>
<dbReference type="PROSITE" id="PS50294">
    <property type="entry name" value="WD_REPEATS_REGION"/>
    <property type="match status" value="5"/>
</dbReference>
<dbReference type="GO" id="GO:0042981">
    <property type="term" value="P:regulation of apoptotic process"/>
    <property type="evidence" value="ECO:0007669"/>
    <property type="project" value="InterPro"/>
</dbReference>
<dbReference type="InterPro" id="IPR002182">
    <property type="entry name" value="NB-ARC"/>
</dbReference>
<dbReference type="GO" id="GO:0005524">
    <property type="term" value="F:ATP binding"/>
    <property type="evidence" value="ECO:0007669"/>
    <property type="project" value="UniProtKB-UniRule"/>
</dbReference>
<keyword evidence="4 9" id="KW-0053">Apoptosis</keyword>
<dbReference type="Gene3D" id="3.40.50.300">
    <property type="entry name" value="P-loop containing nucleotide triphosphate hydrolases"/>
    <property type="match status" value="1"/>
</dbReference>
<evidence type="ECO:0000256" key="8">
    <source>
        <dbReference type="ARBA" id="ARBA00073202"/>
    </source>
</evidence>
<feature type="repeat" description="WD" evidence="10">
    <location>
        <begin position="833"/>
        <end position="874"/>
    </location>
</feature>
<dbReference type="Gene3D" id="1.10.533.10">
    <property type="entry name" value="Death Domain, Fas"/>
    <property type="match status" value="1"/>
</dbReference>
<dbReference type="Ensembl" id="ENSECRT00000009003.1">
    <property type="protein sequence ID" value="ENSECRP00000008856.1"/>
    <property type="gene ID" value="ENSECRG00000005928.1"/>
</dbReference>
<evidence type="ECO:0000256" key="1">
    <source>
        <dbReference type="ARBA" id="ARBA00004496"/>
    </source>
</evidence>
<feature type="repeat" description="WD" evidence="10">
    <location>
        <begin position="1040"/>
        <end position="1080"/>
    </location>
</feature>
<evidence type="ECO:0000256" key="3">
    <source>
        <dbReference type="ARBA" id="ARBA00022574"/>
    </source>
</evidence>
<reference evidence="12" key="2">
    <citation type="submission" date="2025-08" db="UniProtKB">
        <authorList>
            <consortium name="Ensembl"/>
        </authorList>
    </citation>
    <scope>IDENTIFICATION</scope>
</reference>
<feature type="repeat" description="WD" evidence="10">
    <location>
        <begin position="695"/>
        <end position="738"/>
    </location>
</feature>
<feature type="repeat" description="WD" evidence="10">
    <location>
        <begin position="739"/>
        <end position="780"/>
    </location>
</feature>
<evidence type="ECO:0000256" key="9">
    <source>
        <dbReference type="PIRNR" id="PIRNR037646"/>
    </source>
</evidence>
<dbReference type="Proteomes" id="UP000694620">
    <property type="component" value="Chromosome 1"/>
</dbReference>
<dbReference type="PANTHER" id="PTHR22845:SF5">
    <property type="entry name" value="APOPTOTIC PROTEASE-ACTIVATING FACTOR 1"/>
    <property type="match status" value="1"/>
</dbReference>
<dbReference type="PROSITE" id="PS50209">
    <property type="entry name" value="CARD"/>
    <property type="match status" value="1"/>
</dbReference>
<dbReference type="GO" id="GO:0097190">
    <property type="term" value="P:apoptotic signaling pathway"/>
    <property type="evidence" value="ECO:0007669"/>
    <property type="project" value="InterPro"/>
</dbReference>
<dbReference type="InterPro" id="IPR019775">
    <property type="entry name" value="WD40_repeat_CS"/>
</dbReference>
<dbReference type="PANTHER" id="PTHR22845">
    <property type="entry name" value="APOPTOTIC PROTEASE-ACTIVATING FACTOR 1"/>
    <property type="match status" value="1"/>
</dbReference>
<dbReference type="SMART" id="SM00320">
    <property type="entry name" value="WD40"/>
    <property type="match status" value="14"/>
</dbReference>
<accession>A0A8C4RYR7</accession>
<feature type="repeat" description="WD" evidence="10">
    <location>
        <begin position="1123"/>
        <end position="1164"/>
    </location>
</feature>
<dbReference type="InterPro" id="IPR011029">
    <property type="entry name" value="DEATH-like_dom_sf"/>
</dbReference>
<proteinExistence type="predicted"/>
<evidence type="ECO:0000256" key="5">
    <source>
        <dbReference type="ARBA" id="ARBA00022737"/>
    </source>
</evidence>
<keyword evidence="5" id="KW-0677">Repeat</keyword>
<keyword evidence="6 9" id="KW-0547">Nucleotide-binding</keyword>
<dbReference type="Gene3D" id="1.25.40.370">
    <property type="match status" value="1"/>
</dbReference>
<evidence type="ECO:0000313" key="13">
    <source>
        <dbReference type="Proteomes" id="UP000694620"/>
    </source>
</evidence>
<evidence type="ECO:0000256" key="7">
    <source>
        <dbReference type="ARBA" id="ARBA00022840"/>
    </source>
</evidence>
<dbReference type="FunFam" id="1.25.40.370:FF:000001">
    <property type="entry name" value="Apoptotic protease-activating factor 1"/>
    <property type="match status" value="1"/>
</dbReference>
<evidence type="ECO:0000259" key="11">
    <source>
        <dbReference type="PROSITE" id="PS50209"/>
    </source>
</evidence>
<dbReference type="PROSITE" id="PS50082">
    <property type="entry name" value="WD_REPEATS_2"/>
    <property type="match status" value="9"/>
</dbReference>
<feature type="repeat" description="WD" evidence="10">
    <location>
        <begin position="999"/>
        <end position="1040"/>
    </location>
</feature>
<dbReference type="FunFam" id="2.130.10.10:FF:000135">
    <property type="entry name" value="Apoptotic protease-activating factor 1"/>
    <property type="match status" value="1"/>
</dbReference>
<dbReference type="InterPro" id="IPR020472">
    <property type="entry name" value="WD40_PAC1"/>
</dbReference>
<evidence type="ECO:0000313" key="12">
    <source>
        <dbReference type="Ensembl" id="ENSECRP00000008856.1"/>
    </source>
</evidence>
<dbReference type="Pfam" id="PF17908">
    <property type="entry name" value="APAF1_C"/>
    <property type="match status" value="1"/>
</dbReference>